<sequence>MKGLSALSLAVAAVSAYTPRDYESGFVHQKIMGMKHDIWARDRAAGLHAPDRYPSLHNSDWDRDGARRRSDYIKCRNGYVTVEPGNANQTFRCKNMDLYDFKSHADLGSSEGEGSSSWGWTAADGREFGAIGQADGTAFVELAPLTGKLQYLGRLPQQSVPSIWREIRVLNDICIIGSEAERHGVQLFDMKKLLDIDPSNPVTFSTETDVLAVFRGLPVGRTHNIVVNWDLGYAVAVGAQPRDSTCKSGMIYIDLSDPSNPTSPGCASDDGYTHDGQCVKYNGPDTRYTGRDICMAYNEDSLTIVDATDKTGKNASTFLGKLYYPGASYTHQGWFINDNHDFLLLDDELDEIEANGTAASGIPVTHIVDASDLHNPKYTGYFHATDCKAIDHNQYVVNGLTYQSNYGAGLWVHDVTSIPSDPTGSSVDTVAFFDIYPEDDDAEGGGRVEFVGTWSHFLLPSGHVVINTIERGVFVAKIPRGRGSGDQPGYPQ</sequence>
<name>A0ACC3N883_9PEZI</name>
<evidence type="ECO:0000313" key="2">
    <source>
        <dbReference type="Proteomes" id="UP001281147"/>
    </source>
</evidence>
<dbReference type="Proteomes" id="UP001281147">
    <property type="component" value="Unassembled WGS sequence"/>
</dbReference>
<accession>A0ACC3N883</accession>
<comment type="caution">
    <text evidence="1">The sequence shown here is derived from an EMBL/GenBank/DDBJ whole genome shotgun (WGS) entry which is preliminary data.</text>
</comment>
<organism evidence="1 2">
    <name type="scientific">Vermiconidia calcicola</name>
    <dbReference type="NCBI Taxonomy" id="1690605"/>
    <lineage>
        <taxon>Eukaryota</taxon>
        <taxon>Fungi</taxon>
        <taxon>Dikarya</taxon>
        <taxon>Ascomycota</taxon>
        <taxon>Pezizomycotina</taxon>
        <taxon>Dothideomycetes</taxon>
        <taxon>Dothideomycetidae</taxon>
        <taxon>Mycosphaerellales</taxon>
        <taxon>Extremaceae</taxon>
        <taxon>Vermiconidia</taxon>
    </lineage>
</organism>
<protein>
    <submittedName>
        <fullName evidence="1">Uncharacterized protein</fullName>
    </submittedName>
</protein>
<keyword evidence="2" id="KW-1185">Reference proteome</keyword>
<reference evidence="1" key="1">
    <citation type="submission" date="2023-07" db="EMBL/GenBank/DDBJ databases">
        <title>Black Yeasts Isolated from many extreme environments.</title>
        <authorList>
            <person name="Coleine C."/>
            <person name="Stajich J.E."/>
            <person name="Selbmann L."/>
        </authorList>
    </citation>
    <scope>NUCLEOTIDE SEQUENCE</scope>
    <source>
        <strain evidence="1">CCFEE 5714</strain>
    </source>
</reference>
<gene>
    <name evidence="1" type="ORF">LTR37_009314</name>
</gene>
<proteinExistence type="predicted"/>
<dbReference type="EMBL" id="JAUTXU010000072">
    <property type="protein sequence ID" value="KAK3712002.1"/>
    <property type="molecule type" value="Genomic_DNA"/>
</dbReference>
<evidence type="ECO:0000313" key="1">
    <source>
        <dbReference type="EMBL" id="KAK3712002.1"/>
    </source>
</evidence>